<sequence>PSRCDVWSSGVILFALVCGYLPFEDPNTAVLYNKILSAEYTPPKFISDGARDLIARMLTTEPDFRITIPRIRQHSWYRQIPEASSPYVPVEKGDEVLNQDVLDQMDRLEFPRSYTVKCLQMRKHNHATATYYLLLEKRSRTGGCALKQGEFPSLEAPMPAADADRAAGGAPQVPQFDVIGNEQGAGPFGLPLSARERQGEA</sequence>
<feature type="region of interest" description="Disordered" evidence="6">
    <location>
        <begin position="160"/>
        <end position="201"/>
    </location>
</feature>
<name>A0ABN9RS71_9DINO</name>
<keyword evidence="3" id="KW-0547">Nucleotide-binding</keyword>
<dbReference type="CDD" id="cd14335">
    <property type="entry name" value="UBA_SnRK1_plant"/>
    <property type="match status" value="1"/>
</dbReference>
<evidence type="ECO:0000256" key="7">
    <source>
        <dbReference type="SAM" id="SignalP"/>
    </source>
</evidence>
<feature type="compositionally biased region" description="Low complexity" evidence="6">
    <location>
        <begin position="160"/>
        <end position="171"/>
    </location>
</feature>
<keyword evidence="5" id="KW-0067">ATP-binding</keyword>
<gene>
    <name evidence="9" type="ORF">PCOR1329_LOCUS22614</name>
</gene>
<dbReference type="Gene3D" id="1.10.510.10">
    <property type="entry name" value="Transferase(Phosphotransferase) domain 1"/>
    <property type="match status" value="1"/>
</dbReference>
<keyword evidence="1" id="KW-0723">Serine/threonine-protein kinase</keyword>
<evidence type="ECO:0000313" key="10">
    <source>
        <dbReference type="Proteomes" id="UP001189429"/>
    </source>
</evidence>
<keyword evidence="2" id="KW-0808">Transferase</keyword>
<dbReference type="PANTHER" id="PTHR43895">
    <property type="entry name" value="CALCIUM/CALMODULIN-DEPENDENT PROTEIN KINASE KINASE-RELATED"/>
    <property type="match status" value="1"/>
</dbReference>
<feature type="chain" id="PRO_5045036983" description="Protein kinase domain-containing protein" evidence="7">
    <location>
        <begin position="20"/>
        <end position="201"/>
    </location>
</feature>
<comment type="caution">
    <text evidence="9">The sequence shown here is derived from an EMBL/GenBank/DDBJ whole genome shotgun (WGS) entry which is preliminary data.</text>
</comment>
<feature type="domain" description="Protein kinase" evidence="8">
    <location>
        <begin position="1"/>
        <end position="77"/>
    </location>
</feature>
<keyword evidence="4" id="KW-0418">Kinase</keyword>
<dbReference type="Proteomes" id="UP001189429">
    <property type="component" value="Unassembled WGS sequence"/>
</dbReference>
<dbReference type="SUPFAM" id="SSF56112">
    <property type="entry name" value="Protein kinase-like (PK-like)"/>
    <property type="match status" value="1"/>
</dbReference>
<evidence type="ECO:0000256" key="5">
    <source>
        <dbReference type="ARBA" id="ARBA00022840"/>
    </source>
</evidence>
<organism evidence="9 10">
    <name type="scientific">Prorocentrum cordatum</name>
    <dbReference type="NCBI Taxonomy" id="2364126"/>
    <lineage>
        <taxon>Eukaryota</taxon>
        <taxon>Sar</taxon>
        <taxon>Alveolata</taxon>
        <taxon>Dinophyceae</taxon>
        <taxon>Prorocentrales</taxon>
        <taxon>Prorocentraceae</taxon>
        <taxon>Prorocentrum</taxon>
    </lineage>
</organism>
<dbReference type="Pfam" id="PF00069">
    <property type="entry name" value="Pkinase"/>
    <property type="match status" value="1"/>
</dbReference>
<dbReference type="PROSITE" id="PS50011">
    <property type="entry name" value="PROTEIN_KINASE_DOM"/>
    <property type="match status" value="1"/>
</dbReference>
<evidence type="ECO:0000256" key="6">
    <source>
        <dbReference type="SAM" id="MobiDB-lite"/>
    </source>
</evidence>
<dbReference type="InterPro" id="IPR000719">
    <property type="entry name" value="Prot_kinase_dom"/>
</dbReference>
<reference evidence="9" key="1">
    <citation type="submission" date="2023-10" db="EMBL/GenBank/DDBJ databases">
        <authorList>
            <person name="Chen Y."/>
            <person name="Shah S."/>
            <person name="Dougan E. K."/>
            <person name="Thang M."/>
            <person name="Chan C."/>
        </authorList>
    </citation>
    <scope>NUCLEOTIDE SEQUENCE [LARGE SCALE GENOMIC DNA]</scope>
</reference>
<dbReference type="InterPro" id="IPR011009">
    <property type="entry name" value="Kinase-like_dom_sf"/>
</dbReference>
<evidence type="ECO:0000256" key="1">
    <source>
        <dbReference type="ARBA" id="ARBA00022527"/>
    </source>
</evidence>
<proteinExistence type="predicted"/>
<evidence type="ECO:0000256" key="2">
    <source>
        <dbReference type="ARBA" id="ARBA00022679"/>
    </source>
</evidence>
<feature type="signal peptide" evidence="7">
    <location>
        <begin position="1"/>
        <end position="19"/>
    </location>
</feature>
<feature type="non-terminal residue" evidence="9">
    <location>
        <position position="1"/>
    </location>
</feature>
<accession>A0ABN9RS71</accession>
<evidence type="ECO:0000256" key="3">
    <source>
        <dbReference type="ARBA" id="ARBA00022741"/>
    </source>
</evidence>
<keyword evidence="7" id="KW-0732">Signal</keyword>
<evidence type="ECO:0000259" key="8">
    <source>
        <dbReference type="PROSITE" id="PS50011"/>
    </source>
</evidence>
<feature type="non-terminal residue" evidence="9">
    <location>
        <position position="201"/>
    </location>
</feature>
<evidence type="ECO:0000313" key="9">
    <source>
        <dbReference type="EMBL" id="CAK0821247.1"/>
    </source>
</evidence>
<protein>
    <recommendedName>
        <fullName evidence="8">Protein kinase domain-containing protein</fullName>
    </recommendedName>
</protein>
<dbReference type="EMBL" id="CAUYUJ010007576">
    <property type="protein sequence ID" value="CAK0821247.1"/>
    <property type="molecule type" value="Genomic_DNA"/>
</dbReference>
<keyword evidence="10" id="KW-1185">Reference proteome</keyword>
<dbReference type="PANTHER" id="PTHR43895:SF145">
    <property type="entry name" value="CBL-INTERACTING SERINE_THREONINE-PROTEIN KINASE 9"/>
    <property type="match status" value="1"/>
</dbReference>
<evidence type="ECO:0000256" key="4">
    <source>
        <dbReference type="ARBA" id="ARBA00022777"/>
    </source>
</evidence>